<dbReference type="PANTHER" id="PTHR11599">
    <property type="entry name" value="PROTEASOME SUBUNIT ALPHA/BETA"/>
    <property type="match status" value="1"/>
</dbReference>
<sequence>MEASKRRLKSVFVTTESDQLTRAYSARKAEERKRSSKNARIAAPEYEYCDAIADLYPKVDKGTAALAFAVKEGVMVAIDHYSSGRANASKEYAGNIINLDTHILVAVSGDVPDPRSFLRDLKTKYLGHNPAGKRSTVKEASYWLADTLCSHSDKGFKVDLLVAGWDKANGSSLYQVNGEGILFQPKFFAIRSGS</sequence>
<dbReference type="AlphaFoldDB" id="A0AAV1CJF9"/>
<accession>A0AAV1CJF9</accession>
<evidence type="ECO:0000313" key="2">
    <source>
        <dbReference type="EMBL" id="CAI9095496.1"/>
    </source>
</evidence>
<protein>
    <submittedName>
        <fullName evidence="2">OLC1v1031460C1</fullName>
    </submittedName>
</protein>
<organism evidence="2 3">
    <name type="scientific">Oldenlandia corymbosa var. corymbosa</name>
    <dbReference type="NCBI Taxonomy" id="529605"/>
    <lineage>
        <taxon>Eukaryota</taxon>
        <taxon>Viridiplantae</taxon>
        <taxon>Streptophyta</taxon>
        <taxon>Embryophyta</taxon>
        <taxon>Tracheophyta</taxon>
        <taxon>Spermatophyta</taxon>
        <taxon>Magnoliopsida</taxon>
        <taxon>eudicotyledons</taxon>
        <taxon>Gunneridae</taxon>
        <taxon>Pentapetalae</taxon>
        <taxon>asterids</taxon>
        <taxon>lamiids</taxon>
        <taxon>Gentianales</taxon>
        <taxon>Rubiaceae</taxon>
        <taxon>Rubioideae</taxon>
        <taxon>Spermacoceae</taxon>
        <taxon>Hedyotis-Oldenlandia complex</taxon>
        <taxon>Oldenlandia</taxon>
    </lineage>
</organism>
<dbReference type="SUPFAM" id="SSF56235">
    <property type="entry name" value="N-terminal nucleophile aminohydrolases (Ntn hydrolases)"/>
    <property type="match status" value="1"/>
</dbReference>
<evidence type="ECO:0000256" key="1">
    <source>
        <dbReference type="ARBA" id="ARBA00022942"/>
    </source>
</evidence>
<name>A0AAV1CJF9_OLDCO</name>
<dbReference type="EMBL" id="OX459119">
    <property type="protein sequence ID" value="CAI9095496.1"/>
    <property type="molecule type" value="Genomic_DNA"/>
</dbReference>
<dbReference type="GO" id="GO:0051603">
    <property type="term" value="P:proteolysis involved in protein catabolic process"/>
    <property type="evidence" value="ECO:0007669"/>
    <property type="project" value="InterPro"/>
</dbReference>
<keyword evidence="1" id="KW-0647">Proteasome</keyword>
<dbReference type="CDD" id="cd01906">
    <property type="entry name" value="proteasome_protease_HslV"/>
    <property type="match status" value="1"/>
</dbReference>
<keyword evidence="3" id="KW-1185">Reference proteome</keyword>
<gene>
    <name evidence="2" type="ORF">OLC1_LOCUS6458</name>
</gene>
<dbReference type="Gene3D" id="3.60.20.10">
    <property type="entry name" value="Glutamine Phosphoribosylpyrophosphate, subunit 1, domain 1"/>
    <property type="match status" value="1"/>
</dbReference>
<dbReference type="Proteomes" id="UP001161247">
    <property type="component" value="Chromosome 2"/>
</dbReference>
<reference evidence="2" key="1">
    <citation type="submission" date="2023-03" db="EMBL/GenBank/DDBJ databases">
        <authorList>
            <person name="Julca I."/>
        </authorList>
    </citation>
    <scope>NUCLEOTIDE SEQUENCE</scope>
</reference>
<proteinExistence type="predicted"/>
<evidence type="ECO:0000313" key="3">
    <source>
        <dbReference type="Proteomes" id="UP001161247"/>
    </source>
</evidence>
<dbReference type="GO" id="GO:0005839">
    <property type="term" value="C:proteasome core complex"/>
    <property type="evidence" value="ECO:0007669"/>
    <property type="project" value="InterPro"/>
</dbReference>
<dbReference type="InterPro" id="IPR001353">
    <property type="entry name" value="Proteasome_sua/b"/>
</dbReference>
<dbReference type="InterPro" id="IPR050115">
    <property type="entry name" value="Proteasome_alpha"/>
</dbReference>
<dbReference type="InterPro" id="IPR029055">
    <property type="entry name" value="Ntn_hydrolases_N"/>
</dbReference>
<dbReference type="Pfam" id="PF00227">
    <property type="entry name" value="Proteasome"/>
    <property type="match status" value="1"/>
</dbReference>